<evidence type="ECO:0000259" key="4">
    <source>
        <dbReference type="Pfam" id="PF25137"/>
    </source>
</evidence>
<proteinExistence type="inferred from homology"/>
<dbReference type="Gene3D" id="3.40.50.1970">
    <property type="match status" value="1"/>
</dbReference>
<comment type="caution">
    <text evidence="5">The sequence shown here is derived from an EMBL/GenBank/DDBJ whole genome shotgun (WGS) entry which is preliminary data.</text>
</comment>
<dbReference type="EMBL" id="JAVDQD010000002">
    <property type="protein sequence ID" value="MDR6238875.1"/>
    <property type="molecule type" value="Genomic_DNA"/>
</dbReference>
<dbReference type="EC" id="1.1.-.-" evidence="5"/>
<protein>
    <submittedName>
        <fullName evidence="5">NADP-dependent alcohol dehydrogenase</fullName>
        <ecNumber evidence="5">1.1.-.-</ecNumber>
    </submittedName>
</protein>
<dbReference type="PANTHER" id="PTHR43633">
    <property type="entry name" value="ALCOHOL DEHYDROGENASE YQHD"/>
    <property type="match status" value="1"/>
</dbReference>
<evidence type="ECO:0000313" key="6">
    <source>
        <dbReference type="Proteomes" id="UP001185092"/>
    </source>
</evidence>
<organism evidence="5 6">
    <name type="scientific">Aureibacter tunicatorum</name>
    <dbReference type="NCBI Taxonomy" id="866807"/>
    <lineage>
        <taxon>Bacteria</taxon>
        <taxon>Pseudomonadati</taxon>
        <taxon>Bacteroidota</taxon>
        <taxon>Cytophagia</taxon>
        <taxon>Cytophagales</taxon>
        <taxon>Persicobacteraceae</taxon>
        <taxon>Aureibacter</taxon>
    </lineage>
</organism>
<dbReference type="CDD" id="cd08187">
    <property type="entry name" value="BDH"/>
    <property type="match status" value="1"/>
</dbReference>
<name>A0AAE3XN12_9BACT</name>
<dbReference type="Pfam" id="PF00465">
    <property type="entry name" value="Fe-ADH"/>
    <property type="match status" value="1"/>
</dbReference>
<accession>A0AAE3XN12</accession>
<gene>
    <name evidence="5" type="ORF">HNQ88_001912</name>
</gene>
<dbReference type="GO" id="GO:0046872">
    <property type="term" value="F:metal ion binding"/>
    <property type="evidence" value="ECO:0007669"/>
    <property type="project" value="InterPro"/>
</dbReference>
<evidence type="ECO:0000256" key="1">
    <source>
        <dbReference type="ARBA" id="ARBA00007358"/>
    </source>
</evidence>
<dbReference type="GO" id="GO:0005829">
    <property type="term" value="C:cytosol"/>
    <property type="evidence" value="ECO:0007669"/>
    <property type="project" value="TreeGrafter"/>
</dbReference>
<sequence length="434" mass="48393">MILGDCIEQYAKGLLILNSLMNLFGDYVSFLLIFRSIVGRNERLTTIDMLSFEFKNPVKLIFGEGQIEKLKEEVPQDAKVLILYGGGSVKKNGILDQVKVALKGNYYEEFGGILANPEYSVLVEALEVIKTKNIDYLLAVGGGSVIDGVKFLSSAALFEGDNPWDILSKRIRTEKGMPFGCVLTIPATGSEMNSGAVISRSEIKEKLSMGGPGLFPQFSILDPQVIATLPLRQIQNGIADAFVHVLEQYVTYPVDAWLQDRLSESILSTLIELAPRILEDPKDAKAASNFMWSCTMALNGLIQKGVPSDWGVHMIGHELTALYGIDHARTLAIVLEPYYKHQFEQKKEKLAQLGTRVFQLSGMSEEEIARQTINKIIEFMHSIGIPTKLSEYTDDYDGVDDIIAKRFEERGWLKMGERKDIGPAQVRTILQQSY</sequence>
<dbReference type="GO" id="GO:1990362">
    <property type="term" value="F:butanol dehydrogenase (NAD+) activity"/>
    <property type="evidence" value="ECO:0007669"/>
    <property type="project" value="InterPro"/>
</dbReference>
<dbReference type="PROSITE" id="PS00060">
    <property type="entry name" value="ADH_IRON_2"/>
    <property type="match status" value="1"/>
</dbReference>
<evidence type="ECO:0000259" key="3">
    <source>
        <dbReference type="Pfam" id="PF00465"/>
    </source>
</evidence>
<dbReference type="SUPFAM" id="SSF56796">
    <property type="entry name" value="Dehydroquinate synthase-like"/>
    <property type="match status" value="1"/>
</dbReference>
<keyword evidence="2 5" id="KW-0560">Oxidoreductase</keyword>
<keyword evidence="6" id="KW-1185">Reference proteome</keyword>
<dbReference type="InterPro" id="IPR001670">
    <property type="entry name" value="ADH_Fe/GldA"/>
</dbReference>
<feature type="domain" description="Alcohol dehydrogenase iron-type/glycerol dehydrogenase GldA" evidence="3">
    <location>
        <begin position="57"/>
        <end position="223"/>
    </location>
</feature>
<reference evidence="5" key="1">
    <citation type="submission" date="2023-07" db="EMBL/GenBank/DDBJ databases">
        <title>Genomic Encyclopedia of Type Strains, Phase IV (KMG-IV): sequencing the most valuable type-strain genomes for metagenomic binning, comparative biology and taxonomic classification.</title>
        <authorList>
            <person name="Goeker M."/>
        </authorList>
    </citation>
    <scope>NUCLEOTIDE SEQUENCE</scope>
    <source>
        <strain evidence="5">DSM 26174</strain>
    </source>
</reference>
<dbReference type="Proteomes" id="UP001185092">
    <property type="component" value="Unassembled WGS sequence"/>
</dbReference>
<comment type="similarity">
    <text evidence="1">Belongs to the iron-containing alcohol dehydrogenase family.</text>
</comment>
<evidence type="ECO:0000256" key="2">
    <source>
        <dbReference type="ARBA" id="ARBA00023002"/>
    </source>
</evidence>
<dbReference type="AlphaFoldDB" id="A0AAE3XN12"/>
<dbReference type="Pfam" id="PF25137">
    <property type="entry name" value="ADH_Fe_C"/>
    <property type="match status" value="1"/>
</dbReference>
<dbReference type="FunFam" id="3.40.50.1970:FF:000003">
    <property type="entry name" value="Alcohol dehydrogenase, iron-containing"/>
    <property type="match status" value="1"/>
</dbReference>
<dbReference type="GO" id="GO:1990002">
    <property type="term" value="F:methylglyoxal reductase (NADPH) (acetol producing) activity"/>
    <property type="evidence" value="ECO:0007669"/>
    <property type="project" value="TreeGrafter"/>
</dbReference>
<feature type="domain" description="Fe-containing alcohol dehydrogenase-like C-terminal" evidence="4">
    <location>
        <begin position="239"/>
        <end position="411"/>
    </location>
</feature>
<dbReference type="PANTHER" id="PTHR43633:SF1">
    <property type="entry name" value="ALCOHOL DEHYDROGENASE YQHD"/>
    <property type="match status" value="1"/>
</dbReference>
<dbReference type="InterPro" id="IPR044731">
    <property type="entry name" value="BDH-like"/>
</dbReference>
<dbReference type="Gene3D" id="1.20.1090.10">
    <property type="entry name" value="Dehydroquinate synthase-like - alpha domain"/>
    <property type="match status" value="1"/>
</dbReference>
<dbReference type="GO" id="GO:0008106">
    <property type="term" value="F:alcohol dehydrogenase (NADP+) activity"/>
    <property type="evidence" value="ECO:0007669"/>
    <property type="project" value="TreeGrafter"/>
</dbReference>
<dbReference type="InterPro" id="IPR056798">
    <property type="entry name" value="ADH_Fe_C"/>
</dbReference>
<dbReference type="InterPro" id="IPR018211">
    <property type="entry name" value="ADH_Fe_CS"/>
</dbReference>
<evidence type="ECO:0000313" key="5">
    <source>
        <dbReference type="EMBL" id="MDR6238875.1"/>
    </source>
</evidence>